<reference evidence="12" key="1">
    <citation type="submission" date="2020-11" db="EMBL/GenBank/DDBJ databases">
        <authorList>
            <person name="Tran Van P."/>
        </authorList>
    </citation>
    <scope>NUCLEOTIDE SEQUENCE</scope>
</reference>
<dbReference type="Gene3D" id="3.40.50.880">
    <property type="match status" value="1"/>
</dbReference>
<evidence type="ECO:0000256" key="3">
    <source>
        <dbReference type="ARBA" id="ARBA00022490"/>
    </source>
</evidence>
<dbReference type="FunFam" id="3.40.50.880:FF:000007">
    <property type="entry name" value="Peptidase E"/>
    <property type="match status" value="1"/>
</dbReference>
<dbReference type="EMBL" id="CAJPEV010000576">
    <property type="protein sequence ID" value="CAG0886611.1"/>
    <property type="molecule type" value="Genomic_DNA"/>
</dbReference>
<comment type="catalytic activity">
    <reaction evidence="8">
        <text>Dipeptidase E catalyzes the hydrolysis of dipeptides Asp-|-Xaa. It does not act on peptides with N-terminal Glu, Asn or Gln, nor does it cleave isoaspartyl peptides.</text>
        <dbReference type="EC" id="3.4.13.21"/>
    </reaction>
</comment>
<dbReference type="GO" id="GO:0008236">
    <property type="term" value="F:serine-type peptidase activity"/>
    <property type="evidence" value="ECO:0007669"/>
    <property type="project" value="UniProtKB-KW"/>
</dbReference>
<keyword evidence="7" id="KW-0224">Dipeptidase</keyword>
<dbReference type="SUPFAM" id="SSF52317">
    <property type="entry name" value="Class I glutamine amidotransferase-like"/>
    <property type="match status" value="1"/>
</dbReference>
<evidence type="ECO:0000256" key="10">
    <source>
        <dbReference type="ARBA" id="ARBA00066675"/>
    </source>
</evidence>
<comment type="subcellular location">
    <subcellularLocation>
        <location evidence="1">Cytoplasm</location>
    </subcellularLocation>
</comment>
<dbReference type="AlphaFoldDB" id="A0A7R9A1G8"/>
<dbReference type="OrthoDB" id="10052168at2759"/>
<keyword evidence="13" id="KW-1185">Reference proteome</keyword>
<evidence type="ECO:0000256" key="9">
    <source>
        <dbReference type="ARBA" id="ARBA00058347"/>
    </source>
</evidence>
<evidence type="ECO:0000256" key="11">
    <source>
        <dbReference type="ARBA" id="ARBA00075877"/>
    </source>
</evidence>
<comment type="similarity">
    <text evidence="2">Belongs to the peptidase S51 family.</text>
</comment>
<evidence type="ECO:0000256" key="6">
    <source>
        <dbReference type="ARBA" id="ARBA00022825"/>
    </source>
</evidence>
<comment type="function">
    <text evidence="9">Hydrolyzes dipeptides containing N-terminal aspartate residues.</text>
</comment>
<evidence type="ECO:0000256" key="8">
    <source>
        <dbReference type="ARBA" id="ARBA00050239"/>
    </source>
</evidence>
<evidence type="ECO:0000256" key="5">
    <source>
        <dbReference type="ARBA" id="ARBA00022801"/>
    </source>
</evidence>
<dbReference type="PANTHER" id="PTHR20842:SF0">
    <property type="entry name" value="ALPHA-ASPARTYL DIPEPTIDASE"/>
    <property type="match status" value="1"/>
</dbReference>
<proteinExistence type="inferred from homology"/>
<dbReference type="CDD" id="cd03146">
    <property type="entry name" value="GAT1_Peptidase_E"/>
    <property type="match status" value="1"/>
</dbReference>
<keyword evidence="5" id="KW-0378">Hydrolase</keyword>
<dbReference type="EC" id="3.4.13.21" evidence="10"/>
<keyword evidence="6" id="KW-0720">Serine protease</keyword>
<evidence type="ECO:0000256" key="4">
    <source>
        <dbReference type="ARBA" id="ARBA00022670"/>
    </source>
</evidence>
<evidence type="ECO:0000256" key="7">
    <source>
        <dbReference type="ARBA" id="ARBA00022997"/>
    </source>
</evidence>
<name>A0A7R9A1G8_9CRUS</name>
<keyword evidence="3" id="KW-0963">Cytoplasm</keyword>
<dbReference type="GO" id="GO:0005737">
    <property type="term" value="C:cytoplasm"/>
    <property type="evidence" value="ECO:0007669"/>
    <property type="project" value="UniProtKB-SubCell"/>
</dbReference>
<dbReference type="Pfam" id="PF03575">
    <property type="entry name" value="Peptidase_S51"/>
    <property type="match status" value="1"/>
</dbReference>
<dbReference type="EMBL" id="LR900093">
    <property type="protein sequence ID" value="CAD7244167.1"/>
    <property type="molecule type" value="Genomic_DNA"/>
</dbReference>
<dbReference type="GO" id="GO:0006508">
    <property type="term" value="P:proteolysis"/>
    <property type="evidence" value="ECO:0007669"/>
    <property type="project" value="UniProtKB-KW"/>
</dbReference>
<gene>
    <name evidence="12" type="ORF">DSTB1V02_LOCUS4069</name>
</gene>
<dbReference type="InterPro" id="IPR005320">
    <property type="entry name" value="Peptidase_S51"/>
</dbReference>
<sequence>MKMSSTSRRLLLFSNSSMAGEEYLQFASSLINQFKDGWGMSKALFIPYALRTHEDYTEKVKKAFHPFGIEIEGIHKAEDPVAAVRSAKAIFVGGGNTFQLLKGLYDHKLIDPIRKSVLQEGVPYVGWSAGSNVATASICTTNDMPIVHPPSFHALALVPFNINPHFVDADPNSTHMGETREQRIEQYHEIEGMPPVLALREGSFLEVHDDSAFLRGRSGAKLFRTGKPVEAFEPEANLSFLLESS</sequence>
<evidence type="ECO:0000256" key="2">
    <source>
        <dbReference type="ARBA" id="ARBA00006534"/>
    </source>
</evidence>
<keyword evidence="4" id="KW-0645">Protease</keyword>
<dbReference type="InterPro" id="IPR029062">
    <property type="entry name" value="Class_I_gatase-like"/>
</dbReference>
<dbReference type="Proteomes" id="UP000677054">
    <property type="component" value="Unassembled WGS sequence"/>
</dbReference>
<evidence type="ECO:0000313" key="12">
    <source>
        <dbReference type="EMBL" id="CAD7244167.1"/>
    </source>
</evidence>
<dbReference type="PANTHER" id="PTHR20842">
    <property type="entry name" value="PROTEASE S51 ALPHA-ASPARTYL DIPEPTIDASE"/>
    <property type="match status" value="1"/>
</dbReference>
<accession>A0A7R9A1G8</accession>
<organism evidence="12">
    <name type="scientific">Darwinula stevensoni</name>
    <dbReference type="NCBI Taxonomy" id="69355"/>
    <lineage>
        <taxon>Eukaryota</taxon>
        <taxon>Metazoa</taxon>
        <taxon>Ecdysozoa</taxon>
        <taxon>Arthropoda</taxon>
        <taxon>Crustacea</taxon>
        <taxon>Oligostraca</taxon>
        <taxon>Ostracoda</taxon>
        <taxon>Podocopa</taxon>
        <taxon>Podocopida</taxon>
        <taxon>Darwinulocopina</taxon>
        <taxon>Darwinuloidea</taxon>
        <taxon>Darwinulidae</taxon>
        <taxon>Darwinula</taxon>
    </lineage>
</organism>
<dbReference type="GO" id="GO:0016805">
    <property type="term" value="F:dipeptidase activity"/>
    <property type="evidence" value="ECO:0007669"/>
    <property type="project" value="UniProtKB-KW"/>
</dbReference>
<dbReference type="NCBIfam" id="NF003642">
    <property type="entry name" value="PRK05282.1"/>
    <property type="match status" value="1"/>
</dbReference>
<evidence type="ECO:0000256" key="1">
    <source>
        <dbReference type="ARBA" id="ARBA00004496"/>
    </source>
</evidence>
<protein>
    <recommendedName>
        <fullName evidence="10">dipeptidase E</fullName>
        <ecNumber evidence="10">3.4.13.21</ecNumber>
    </recommendedName>
    <alternativeName>
        <fullName evidence="11">Asp-specific dipeptidase</fullName>
    </alternativeName>
</protein>
<evidence type="ECO:0000313" key="13">
    <source>
        <dbReference type="Proteomes" id="UP000677054"/>
    </source>
</evidence>